<keyword evidence="8" id="KW-1185">Reference proteome</keyword>
<dbReference type="AlphaFoldDB" id="A0A347UIE7"/>
<sequence>MSAPKSPLRAPELLDDTHELDGFDCGAPSLDQWLKRRARGNQASGASRIYVVCRSNTVVGYYALAAGAVERDEAPSKVRRNMPSRVPVIILGRLAVDNREQGNGIGAALLRDALLRVLNASQEIGAAAVLVHALNDRAKAFYLEHGFIESPIEPLVLMLRIKDIAAALGEG</sequence>
<dbReference type="PANTHER" id="PTHR36449">
    <property type="entry name" value="ACETYLTRANSFERASE-RELATED"/>
    <property type="match status" value="1"/>
</dbReference>
<evidence type="ECO:0000256" key="1">
    <source>
        <dbReference type="ARBA" id="ARBA00022491"/>
    </source>
</evidence>
<evidence type="ECO:0000256" key="3">
    <source>
        <dbReference type="ARBA" id="ARBA00022679"/>
    </source>
</evidence>
<dbReference type="InterPro" id="IPR000182">
    <property type="entry name" value="GNAT_dom"/>
</dbReference>
<dbReference type="GO" id="GO:0016747">
    <property type="term" value="F:acyltransferase activity, transferring groups other than amino-acyl groups"/>
    <property type="evidence" value="ECO:0007669"/>
    <property type="project" value="InterPro"/>
</dbReference>
<dbReference type="Gene3D" id="3.40.630.30">
    <property type="match status" value="1"/>
</dbReference>
<dbReference type="OrthoDB" id="9799147at2"/>
<feature type="domain" description="N-acetyltransferase" evidence="6">
    <location>
        <begin position="1"/>
        <end position="165"/>
    </location>
</feature>
<gene>
    <name evidence="7" type="ORF">BAR1_12250</name>
</gene>
<keyword evidence="3 7" id="KW-0808">Transferase</keyword>
<keyword evidence="2" id="KW-1277">Toxin-antitoxin system</keyword>
<dbReference type="RefSeq" id="WP_118943280.1">
    <property type="nucleotide sequence ID" value="NZ_CP032125.1"/>
</dbReference>
<dbReference type="PROSITE" id="PS51186">
    <property type="entry name" value="GNAT"/>
    <property type="match status" value="1"/>
</dbReference>
<evidence type="ECO:0000256" key="2">
    <source>
        <dbReference type="ARBA" id="ARBA00022649"/>
    </source>
</evidence>
<dbReference type="EMBL" id="CP032125">
    <property type="protein sequence ID" value="AXX98625.1"/>
    <property type="molecule type" value="Genomic_DNA"/>
</dbReference>
<dbReference type="InterPro" id="IPR016181">
    <property type="entry name" value="Acyl_CoA_acyltransferase"/>
</dbReference>
<evidence type="ECO:0000256" key="4">
    <source>
        <dbReference type="ARBA" id="ARBA00023315"/>
    </source>
</evidence>
<dbReference type="Pfam" id="PF13508">
    <property type="entry name" value="Acetyltransf_7"/>
    <property type="match status" value="1"/>
</dbReference>
<evidence type="ECO:0000256" key="5">
    <source>
        <dbReference type="ARBA" id="ARBA00049880"/>
    </source>
</evidence>
<organism evidence="7 8">
    <name type="scientific">Profundibacter amoris</name>
    <dbReference type="NCBI Taxonomy" id="2171755"/>
    <lineage>
        <taxon>Bacteria</taxon>
        <taxon>Pseudomonadati</taxon>
        <taxon>Pseudomonadota</taxon>
        <taxon>Alphaproteobacteria</taxon>
        <taxon>Rhodobacterales</taxon>
        <taxon>Paracoccaceae</taxon>
        <taxon>Profundibacter</taxon>
    </lineage>
</organism>
<keyword evidence="1" id="KW-0678">Repressor</keyword>
<evidence type="ECO:0000313" key="8">
    <source>
        <dbReference type="Proteomes" id="UP000261704"/>
    </source>
</evidence>
<evidence type="ECO:0000313" key="7">
    <source>
        <dbReference type="EMBL" id="AXX98625.1"/>
    </source>
</evidence>
<dbReference type="SUPFAM" id="SSF55729">
    <property type="entry name" value="Acyl-CoA N-acyltransferases (Nat)"/>
    <property type="match status" value="1"/>
</dbReference>
<dbReference type="PANTHER" id="PTHR36449:SF1">
    <property type="entry name" value="ACETYLTRANSFERASE"/>
    <property type="match status" value="1"/>
</dbReference>
<keyword evidence="4" id="KW-0012">Acyltransferase</keyword>
<comment type="catalytic activity">
    <reaction evidence="5">
        <text>glycyl-tRNA(Gly) + acetyl-CoA = N-acetylglycyl-tRNA(Gly) + CoA + H(+)</text>
        <dbReference type="Rhea" id="RHEA:81867"/>
        <dbReference type="Rhea" id="RHEA-COMP:9683"/>
        <dbReference type="Rhea" id="RHEA-COMP:19766"/>
        <dbReference type="ChEBI" id="CHEBI:15378"/>
        <dbReference type="ChEBI" id="CHEBI:57287"/>
        <dbReference type="ChEBI" id="CHEBI:57288"/>
        <dbReference type="ChEBI" id="CHEBI:78522"/>
        <dbReference type="ChEBI" id="CHEBI:232036"/>
    </reaction>
</comment>
<evidence type="ECO:0000259" key="6">
    <source>
        <dbReference type="PROSITE" id="PS51186"/>
    </source>
</evidence>
<protein>
    <submittedName>
        <fullName evidence="7">N-acetyltransferase</fullName>
    </submittedName>
</protein>
<accession>A0A347UIE7</accession>
<reference evidence="7 8" key="1">
    <citation type="submission" date="2018-09" db="EMBL/GenBank/DDBJ databases">
        <title>Profundibacter amoris BAR1 gen. nov., sp. nov., a new member of the Roseobacter clade isolated at Lokis Castle Vent Field on the Arctic Mid-Oceanic Ridge.</title>
        <authorList>
            <person name="Le Moine Bauer S."/>
            <person name="Sjoeberg A.G."/>
            <person name="L'Haridon S."/>
            <person name="Stokke R."/>
            <person name="Roalkvam I."/>
            <person name="Steen I.H."/>
            <person name="Dahle H."/>
        </authorList>
    </citation>
    <scope>NUCLEOTIDE SEQUENCE [LARGE SCALE GENOMIC DNA]</scope>
    <source>
        <strain evidence="7 8">BAR1</strain>
    </source>
</reference>
<dbReference type="KEGG" id="pamo:BAR1_12250"/>
<proteinExistence type="predicted"/>
<dbReference type="Proteomes" id="UP000261704">
    <property type="component" value="Chromosome"/>
</dbReference>
<name>A0A347UIE7_9RHOB</name>